<proteinExistence type="predicted"/>
<dbReference type="EMBL" id="JACEGQ020000007">
    <property type="protein sequence ID" value="KAH8502242.1"/>
    <property type="molecule type" value="Genomic_DNA"/>
</dbReference>
<dbReference type="AlphaFoldDB" id="A0A8T2YB48"/>
<reference evidence="1" key="1">
    <citation type="journal article" date="2021" name="J. Hered.">
        <title>Genome Assembly of Salicaceae Populus deltoides (Eastern Cottonwood) I-69 Based on Nanopore Sequencing and Hi-C Technologies.</title>
        <authorList>
            <person name="Bai S."/>
            <person name="Wu H."/>
            <person name="Zhang J."/>
            <person name="Pan Z."/>
            <person name="Zhao W."/>
            <person name="Li Z."/>
            <person name="Tong C."/>
        </authorList>
    </citation>
    <scope>NUCLEOTIDE SEQUENCE</scope>
    <source>
        <tissue evidence="1">Leaf</tissue>
    </source>
</reference>
<evidence type="ECO:0000313" key="2">
    <source>
        <dbReference type="Proteomes" id="UP000807159"/>
    </source>
</evidence>
<evidence type="ECO:0000313" key="1">
    <source>
        <dbReference type="EMBL" id="KAH8502242.1"/>
    </source>
</evidence>
<dbReference type="PANTHER" id="PTHR33233">
    <property type="entry name" value="ENDONUCLEASE/EXONUCLEASE/PHOSPHATASE"/>
    <property type="match status" value="1"/>
</dbReference>
<sequence length="77" mass="8696">VHKWGIISYYGGWLIGARLLMGSFDRGEKGLKSVPIWIKLPNLKLHLWSVQVLSKIASVMGTPLFTDKITASREEKE</sequence>
<evidence type="ECO:0008006" key="3">
    <source>
        <dbReference type="Google" id="ProtNLM"/>
    </source>
</evidence>
<accession>A0A8T2YB48</accession>
<feature type="non-terminal residue" evidence="1">
    <location>
        <position position="1"/>
    </location>
</feature>
<keyword evidence="2" id="KW-1185">Reference proteome</keyword>
<organism evidence="1 2">
    <name type="scientific">Populus deltoides</name>
    <name type="common">Eastern poplar</name>
    <name type="synonym">Eastern cottonwood</name>
    <dbReference type="NCBI Taxonomy" id="3696"/>
    <lineage>
        <taxon>Eukaryota</taxon>
        <taxon>Viridiplantae</taxon>
        <taxon>Streptophyta</taxon>
        <taxon>Embryophyta</taxon>
        <taxon>Tracheophyta</taxon>
        <taxon>Spermatophyta</taxon>
        <taxon>Magnoliopsida</taxon>
        <taxon>eudicotyledons</taxon>
        <taxon>Gunneridae</taxon>
        <taxon>Pentapetalae</taxon>
        <taxon>rosids</taxon>
        <taxon>fabids</taxon>
        <taxon>Malpighiales</taxon>
        <taxon>Salicaceae</taxon>
        <taxon>Saliceae</taxon>
        <taxon>Populus</taxon>
    </lineage>
</organism>
<protein>
    <recommendedName>
        <fullName evidence="3">DUF4283 domain-containing protein</fullName>
    </recommendedName>
</protein>
<dbReference type="Proteomes" id="UP000807159">
    <property type="component" value="Chromosome 7"/>
</dbReference>
<name>A0A8T2YB48_POPDE</name>
<gene>
    <name evidence="1" type="ORF">H0E87_013795</name>
</gene>
<dbReference type="PANTHER" id="PTHR33233:SF17">
    <property type="entry name" value="DUF4283 DOMAIN-CONTAINING PROTEIN"/>
    <property type="match status" value="1"/>
</dbReference>
<comment type="caution">
    <text evidence="1">The sequence shown here is derived from an EMBL/GenBank/DDBJ whole genome shotgun (WGS) entry which is preliminary data.</text>
</comment>